<reference evidence="1 2" key="1">
    <citation type="submission" date="2016-01" db="EMBL/GenBank/DDBJ databases">
        <authorList>
            <person name="Manzoor S."/>
        </authorList>
    </citation>
    <scope>NUCLEOTIDE SEQUENCE [LARGE SCALE GENOMIC DNA]</scope>
    <source>
        <strain evidence="1">Methanoculleus sp MAB1</strain>
    </source>
</reference>
<protein>
    <submittedName>
        <fullName evidence="1">Uncharacterized protein</fullName>
    </submittedName>
</protein>
<evidence type="ECO:0000313" key="1">
    <source>
        <dbReference type="EMBL" id="CVK33105.1"/>
    </source>
</evidence>
<proteinExistence type="predicted"/>
<dbReference type="KEGG" id="mema:MMAB1_1892"/>
<gene>
    <name evidence="1" type="ORF">MMAB1_1892</name>
</gene>
<dbReference type="Proteomes" id="UP000069850">
    <property type="component" value="Chromosome 1"/>
</dbReference>
<name>A0A0X3BNJ3_9EURY</name>
<organism evidence="1 2">
    <name type="scientific">Methanoculleus bourgensis</name>
    <dbReference type="NCBI Taxonomy" id="83986"/>
    <lineage>
        <taxon>Archaea</taxon>
        <taxon>Methanobacteriati</taxon>
        <taxon>Methanobacteriota</taxon>
        <taxon>Stenosarchaea group</taxon>
        <taxon>Methanomicrobia</taxon>
        <taxon>Methanomicrobiales</taxon>
        <taxon>Methanomicrobiaceae</taxon>
        <taxon>Methanoculleus</taxon>
    </lineage>
</organism>
<evidence type="ECO:0000313" key="2">
    <source>
        <dbReference type="Proteomes" id="UP000069850"/>
    </source>
</evidence>
<sequence length="104" mass="10968">MRVLVCGSERHLARRPREASLFPGSGPWWPEHLAMLDLSPVATPIHGFSLGIASGVGLTGEQAPIGANLPHGALRSGLAIGEVQALLNPCTGSGDHPHPPQREW</sequence>
<accession>A0A0X3BNJ3</accession>
<dbReference type="AlphaFoldDB" id="A0A0X3BNJ3"/>
<dbReference type="EMBL" id="LT158599">
    <property type="protein sequence ID" value="CVK33105.1"/>
    <property type="molecule type" value="Genomic_DNA"/>
</dbReference>